<dbReference type="PANTHER" id="PTHR18966">
    <property type="entry name" value="IONOTROPIC GLUTAMATE RECEPTOR"/>
    <property type="match status" value="1"/>
</dbReference>
<dbReference type="AlphaFoldDB" id="A0A978V1X6"/>
<protein>
    <submittedName>
        <fullName evidence="1">Uncharacterized protein</fullName>
    </submittedName>
</protein>
<gene>
    <name evidence="1" type="ORF">FEM48_Zijuj07G0024700</name>
</gene>
<dbReference type="EMBL" id="JAEACU010000007">
    <property type="protein sequence ID" value="KAH7521359.1"/>
    <property type="molecule type" value="Genomic_DNA"/>
</dbReference>
<evidence type="ECO:0000313" key="2">
    <source>
        <dbReference type="Proteomes" id="UP000813462"/>
    </source>
</evidence>
<accession>A0A978V1X6</accession>
<reference evidence="1" key="1">
    <citation type="journal article" date="2021" name="Front. Plant Sci.">
        <title>Chromosome-Scale Genome Assembly for Chinese Sour Jujube and Insights Into Its Genome Evolution and Domestication Signature.</title>
        <authorList>
            <person name="Shen L.-Y."/>
            <person name="Luo H."/>
            <person name="Wang X.-L."/>
            <person name="Wang X.-M."/>
            <person name="Qiu X.-J."/>
            <person name="Liu H."/>
            <person name="Zhou S.-S."/>
            <person name="Jia K.-H."/>
            <person name="Nie S."/>
            <person name="Bao Y.-T."/>
            <person name="Zhang R.-G."/>
            <person name="Yun Q.-Z."/>
            <person name="Chai Y.-H."/>
            <person name="Lu J.-Y."/>
            <person name="Li Y."/>
            <person name="Zhao S.-W."/>
            <person name="Mao J.-F."/>
            <person name="Jia S.-G."/>
            <person name="Mao Y.-M."/>
        </authorList>
    </citation>
    <scope>NUCLEOTIDE SEQUENCE</scope>
    <source>
        <strain evidence="1">AT0</strain>
        <tissue evidence="1">Leaf</tissue>
    </source>
</reference>
<dbReference type="Proteomes" id="UP000813462">
    <property type="component" value="Unassembled WGS sequence"/>
</dbReference>
<sequence>MTDSLEEYAETLSKGSKYGGVSAIVGEVPYMKIFIANCPGDYTIKMMPMSDTNSSGSVFHKGSTLVQDMSKAIYKLRETGKLAKLERNWFGDS</sequence>
<comment type="caution">
    <text evidence="1">The sequence shown here is derived from an EMBL/GenBank/DDBJ whole genome shotgun (WGS) entry which is preliminary data.</text>
</comment>
<dbReference type="SUPFAM" id="SSF53850">
    <property type="entry name" value="Periplasmic binding protein-like II"/>
    <property type="match status" value="1"/>
</dbReference>
<evidence type="ECO:0000313" key="1">
    <source>
        <dbReference type="EMBL" id="KAH7521359.1"/>
    </source>
</evidence>
<name>A0A978V1X6_ZIZJJ</name>
<dbReference type="Gene3D" id="3.40.190.10">
    <property type="entry name" value="Periplasmic binding protein-like II"/>
    <property type="match status" value="2"/>
</dbReference>
<organism evidence="1 2">
    <name type="scientific">Ziziphus jujuba var. spinosa</name>
    <dbReference type="NCBI Taxonomy" id="714518"/>
    <lineage>
        <taxon>Eukaryota</taxon>
        <taxon>Viridiplantae</taxon>
        <taxon>Streptophyta</taxon>
        <taxon>Embryophyta</taxon>
        <taxon>Tracheophyta</taxon>
        <taxon>Spermatophyta</taxon>
        <taxon>Magnoliopsida</taxon>
        <taxon>eudicotyledons</taxon>
        <taxon>Gunneridae</taxon>
        <taxon>Pentapetalae</taxon>
        <taxon>rosids</taxon>
        <taxon>fabids</taxon>
        <taxon>Rosales</taxon>
        <taxon>Rhamnaceae</taxon>
        <taxon>Paliureae</taxon>
        <taxon>Ziziphus</taxon>
    </lineage>
</organism>
<proteinExistence type="predicted"/>
<dbReference type="InterPro" id="IPR015683">
    <property type="entry name" value="Ionotropic_Glu_rcpt"/>
</dbReference>